<proteinExistence type="predicted"/>
<dbReference type="Proteomes" id="UP000019254">
    <property type="component" value="Unassembled WGS sequence"/>
</dbReference>
<protein>
    <submittedName>
        <fullName evidence="1">Alanine dehydrogenase/PNT, domain-containing protein</fullName>
    </submittedName>
</protein>
<evidence type="ECO:0000313" key="1">
    <source>
        <dbReference type="EMBL" id="EUJ30248.1"/>
    </source>
</evidence>
<reference evidence="1 2" key="1">
    <citation type="journal article" date="2014" name="Int. J. Syst. Evol. Microbiol.">
        <title>Listeria floridensis sp. nov., Listeria aquatica sp. nov., Listeria cornellensis sp. nov., Listeria riparia sp. nov. and Listeria grandensis sp. nov., from agricultural and natural environments.</title>
        <authorList>
            <person name="den Bakker H.C."/>
            <person name="Warchocki S."/>
            <person name="Wright E.M."/>
            <person name="Allred A.F."/>
            <person name="Ahlstrom C."/>
            <person name="Manuel C.S."/>
            <person name="Stasiewicz M.J."/>
            <person name="Burrell A."/>
            <person name="Roof S."/>
            <person name="Strawn L."/>
            <person name="Fortes E.D."/>
            <person name="Nightingale K.K."/>
            <person name="Kephart D."/>
            <person name="Wiedmann M."/>
        </authorList>
    </citation>
    <scope>NUCLEOTIDE SEQUENCE [LARGE SCALE GENOMIC DNA]</scope>
    <source>
        <strain evidence="2">FSL F6-969</strain>
    </source>
</reference>
<dbReference type="STRING" id="1265820.PCORN_09097"/>
<evidence type="ECO:0000313" key="2">
    <source>
        <dbReference type="Proteomes" id="UP000019254"/>
    </source>
</evidence>
<sequence length="39" mass="4524">MIVLKKTMGFVTSHKPNEKRIALLPQHIRTISNADQLFF</sequence>
<keyword evidence="2" id="KW-1185">Reference proteome</keyword>
<dbReference type="EMBL" id="AODE01000018">
    <property type="protein sequence ID" value="EUJ30248.1"/>
    <property type="molecule type" value="Genomic_DNA"/>
</dbReference>
<comment type="caution">
    <text evidence="1">The sequence shown here is derived from an EMBL/GenBank/DDBJ whole genome shotgun (WGS) entry which is preliminary data.</text>
</comment>
<name>W7CBV4_9LIST</name>
<accession>W7CBV4</accession>
<organism evidence="1 2">
    <name type="scientific">Listeria cornellensis FSL F6-0969</name>
    <dbReference type="NCBI Taxonomy" id="1265820"/>
    <lineage>
        <taxon>Bacteria</taxon>
        <taxon>Bacillati</taxon>
        <taxon>Bacillota</taxon>
        <taxon>Bacilli</taxon>
        <taxon>Bacillales</taxon>
        <taxon>Listeriaceae</taxon>
        <taxon>Listeria</taxon>
    </lineage>
</organism>
<gene>
    <name evidence="1" type="ORF">PCORN_09097</name>
</gene>
<dbReference type="AlphaFoldDB" id="W7CBV4"/>